<dbReference type="SUPFAM" id="SSF46785">
    <property type="entry name" value="Winged helix' DNA-binding domain"/>
    <property type="match status" value="1"/>
</dbReference>
<gene>
    <name evidence="1" type="ORF">SAMN05660653_01818</name>
</gene>
<dbReference type="EMBL" id="FMXO01000009">
    <property type="protein sequence ID" value="SDB37805.1"/>
    <property type="molecule type" value="Genomic_DNA"/>
</dbReference>
<dbReference type="Pfam" id="PF02082">
    <property type="entry name" value="Rrf2"/>
    <property type="match status" value="1"/>
</dbReference>
<reference evidence="1 2" key="1">
    <citation type="submission" date="2016-10" db="EMBL/GenBank/DDBJ databases">
        <authorList>
            <person name="de Groot N.N."/>
        </authorList>
    </citation>
    <scope>NUCLEOTIDE SEQUENCE [LARGE SCALE GENOMIC DNA]</scope>
    <source>
        <strain evidence="1 2">ASO4-2</strain>
    </source>
</reference>
<evidence type="ECO:0000313" key="2">
    <source>
        <dbReference type="Proteomes" id="UP000198771"/>
    </source>
</evidence>
<dbReference type="PANTHER" id="PTHR33221:SF9">
    <property type="entry name" value="RRF2 FAMILY PROTEIN"/>
    <property type="match status" value="1"/>
</dbReference>
<dbReference type="OrthoDB" id="9800519at2"/>
<dbReference type="InterPro" id="IPR036388">
    <property type="entry name" value="WH-like_DNA-bd_sf"/>
</dbReference>
<protein>
    <submittedName>
        <fullName evidence="1">Transcriptional regulator, BadM/Rrf2 family</fullName>
    </submittedName>
</protein>
<dbReference type="RefSeq" id="WP_092120327.1">
    <property type="nucleotide sequence ID" value="NZ_FMXO01000009.1"/>
</dbReference>
<dbReference type="NCBIfam" id="TIGR00738">
    <property type="entry name" value="rrf2_super"/>
    <property type="match status" value="1"/>
</dbReference>
<evidence type="ECO:0000313" key="1">
    <source>
        <dbReference type="EMBL" id="SDB37805.1"/>
    </source>
</evidence>
<keyword evidence="2" id="KW-1185">Reference proteome</keyword>
<dbReference type="GO" id="GO:0003700">
    <property type="term" value="F:DNA-binding transcription factor activity"/>
    <property type="evidence" value="ECO:0007669"/>
    <property type="project" value="TreeGrafter"/>
</dbReference>
<dbReference type="InterPro" id="IPR000944">
    <property type="entry name" value="Tscrpt_reg_Rrf2"/>
</dbReference>
<proteinExistence type="predicted"/>
<name>A0A1G6CYR7_9BACT</name>
<dbReference type="Proteomes" id="UP000198771">
    <property type="component" value="Unassembled WGS sequence"/>
</dbReference>
<organism evidence="1 2">
    <name type="scientific">Desulfonatronum thiosulfatophilum</name>
    <dbReference type="NCBI Taxonomy" id="617002"/>
    <lineage>
        <taxon>Bacteria</taxon>
        <taxon>Pseudomonadati</taxon>
        <taxon>Thermodesulfobacteriota</taxon>
        <taxon>Desulfovibrionia</taxon>
        <taxon>Desulfovibrionales</taxon>
        <taxon>Desulfonatronaceae</taxon>
        <taxon>Desulfonatronum</taxon>
    </lineage>
</organism>
<dbReference type="AlphaFoldDB" id="A0A1G6CYR7"/>
<dbReference type="GO" id="GO:0005829">
    <property type="term" value="C:cytosol"/>
    <property type="evidence" value="ECO:0007669"/>
    <property type="project" value="TreeGrafter"/>
</dbReference>
<dbReference type="PANTHER" id="PTHR33221">
    <property type="entry name" value="WINGED HELIX-TURN-HELIX TRANSCRIPTIONAL REGULATOR, RRF2 FAMILY"/>
    <property type="match status" value="1"/>
</dbReference>
<dbReference type="STRING" id="617002.SAMN05660653_01818"/>
<dbReference type="PROSITE" id="PS51197">
    <property type="entry name" value="HTH_RRF2_2"/>
    <property type="match status" value="1"/>
</dbReference>
<dbReference type="Gene3D" id="1.10.10.10">
    <property type="entry name" value="Winged helix-like DNA-binding domain superfamily/Winged helix DNA-binding domain"/>
    <property type="match status" value="1"/>
</dbReference>
<sequence>MKLSARSRYAARILLDLAEQKGNTPVCASSISENTEISVPFIEQILRPLKKAGYIQSVRGAYGGHVLLRDPATITLGDIVRTMGVEINVAQCCSDPTICTRSDDCRTQIVWEHLSNVIERELDSLTLADLMEGSGSLRKLISLRQQKSC</sequence>
<dbReference type="InterPro" id="IPR036390">
    <property type="entry name" value="WH_DNA-bd_sf"/>
</dbReference>
<accession>A0A1G6CYR7</accession>